<organism evidence="2 3">
    <name type="scientific">Marinirhabdus gelatinilytica</name>
    <dbReference type="NCBI Taxonomy" id="1703343"/>
    <lineage>
        <taxon>Bacteria</taxon>
        <taxon>Pseudomonadati</taxon>
        <taxon>Bacteroidota</taxon>
        <taxon>Flavobacteriia</taxon>
        <taxon>Flavobacteriales</taxon>
        <taxon>Flavobacteriaceae</taxon>
    </lineage>
</organism>
<proteinExistence type="predicted"/>
<feature type="transmembrane region" description="Helical" evidence="1">
    <location>
        <begin position="53"/>
        <end position="70"/>
    </location>
</feature>
<name>A0A370Q8D1_9FLAO</name>
<feature type="transmembrane region" description="Helical" evidence="1">
    <location>
        <begin position="111"/>
        <end position="133"/>
    </location>
</feature>
<dbReference type="AlphaFoldDB" id="A0A370Q8D1"/>
<keyword evidence="3" id="KW-1185">Reference proteome</keyword>
<feature type="transmembrane region" description="Helical" evidence="1">
    <location>
        <begin position="76"/>
        <end position="99"/>
    </location>
</feature>
<feature type="transmembrane region" description="Helical" evidence="1">
    <location>
        <begin position="7"/>
        <end position="24"/>
    </location>
</feature>
<dbReference type="RefSeq" id="WP_115124461.1">
    <property type="nucleotide sequence ID" value="NZ_QRAO01000005.1"/>
</dbReference>
<evidence type="ECO:0008006" key="4">
    <source>
        <dbReference type="Google" id="ProtNLM"/>
    </source>
</evidence>
<comment type="caution">
    <text evidence="2">The sequence shown here is derived from an EMBL/GenBank/DDBJ whole genome shotgun (WGS) entry which is preliminary data.</text>
</comment>
<feature type="transmembrane region" description="Helical" evidence="1">
    <location>
        <begin position="169"/>
        <end position="188"/>
    </location>
</feature>
<dbReference type="OrthoDB" id="1162062at2"/>
<keyword evidence="1" id="KW-0812">Transmembrane</keyword>
<feature type="transmembrane region" description="Helical" evidence="1">
    <location>
        <begin position="194"/>
        <end position="217"/>
    </location>
</feature>
<evidence type="ECO:0000313" key="3">
    <source>
        <dbReference type="Proteomes" id="UP000255317"/>
    </source>
</evidence>
<feature type="transmembrane region" description="Helical" evidence="1">
    <location>
        <begin position="139"/>
        <end position="162"/>
    </location>
</feature>
<accession>A0A370Q8D1</accession>
<keyword evidence="1" id="KW-1133">Transmembrane helix</keyword>
<protein>
    <recommendedName>
        <fullName evidence="4">YhhN-like protein</fullName>
    </recommendedName>
</protein>
<evidence type="ECO:0000313" key="2">
    <source>
        <dbReference type="EMBL" id="RDK84300.1"/>
    </source>
</evidence>
<sequence length="230" mass="26409">MLLTYTRYTTWFIGLVSVLTSLFFGNEETLYIKPLFHVGLYTFFYVSNKKHSGLLLMFLLAGMVAEFLTAKNFEYYYAIINILFAIYFSIGILFQVPVLKTAKLKLSNTTGILGVLFSSIILYIVYALVYYSVQEFNEQVPAVIGAITFVGFVGSCFYVTLFHPHPKKVTLFIVGICYFIVCIGYLVYELLFTNTLLIALINTTEIIAQFAFVRFLISRSEFLKKQEWLI</sequence>
<dbReference type="Proteomes" id="UP000255317">
    <property type="component" value="Unassembled WGS sequence"/>
</dbReference>
<reference evidence="2 3" key="1">
    <citation type="submission" date="2018-07" db="EMBL/GenBank/DDBJ databases">
        <title>Genomic Encyclopedia of Type Strains, Phase IV (KMG-IV): sequencing the most valuable type-strain genomes for metagenomic binning, comparative biology and taxonomic classification.</title>
        <authorList>
            <person name="Goeker M."/>
        </authorList>
    </citation>
    <scope>NUCLEOTIDE SEQUENCE [LARGE SCALE GENOMIC DNA]</scope>
    <source>
        <strain evidence="2 3">DSM 101478</strain>
    </source>
</reference>
<gene>
    <name evidence="2" type="ORF">C8D94_105146</name>
</gene>
<evidence type="ECO:0000256" key="1">
    <source>
        <dbReference type="SAM" id="Phobius"/>
    </source>
</evidence>
<keyword evidence="1" id="KW-0472">Membrane</keyword>
<dbReference type="EMBL" id="QRAO01000005">
    <property type="protein sequence ID" value="RDK84300.1"/>
    <property type="molecule type" value="Genomic_DNA"/>
</dbReference>